<dbReference type="PROSITE" id="PS51186">
    <property type="entry name" value="GNAT"/>
    <property type="match status" value="1"/>
</dbReference>
<dbReference type="InterPro" id="IPR000182">
    <property type="entry name" value="GNAT_dom"/>
</dbReference>
<dbReference type="PANTHER" id="PTHR43792">
    <property type="entry name" value="GNAT FAMILY, PUTATIVE (AFU_ORTHOLOGUE AFUA_3G00765)-RELATED-RELATED"/>
    <property type="match status" value="1"/>
</dbReference>
<protein>
    <submittedName>
        <fullName evidence="2">GNAT family N-acetyltransferase</fullName>
    </submittedName>
</protein>
<dbReference type="SUPFAM" id="SSF55729">
    <property type="entry name" value="Acyl-CoA N-acyltransferases (Nat)"/>
    <property type="match status" value="1"/>
</dbReference>
<proteinExistence type="predicted"/>
<organism evidence="2 3">
    <name type="scientific">Phormidium yuhuli AB48</name>
    <dbReference type="NCBI Taxonomy" id="2940671"/>
    <lineage>
        <taxon>Bacteria</taxon>
        <taxon>Bacillati</taxon>
        <taxon>Cyanobacteriota</taxon>
        <taxon>Cyanophyceae</taxon>
        <taxon>Oscillatoriophycideae</taxon>
        <taxon>Oscillatoriales</taxon>
        <taxon>Oscillatoriaceae</taxon>
        <taxon>Phormidium</taxon>
        <taxon>Phormidium yuhuli</taxon>
    </lineage>
</organism>
<keyword evidence="3" id="KW-1185">Reference proteome</keyword>
<evidence type="ECO:0000313" key="2">
    <source>
        <dbReference type="EMBL" id="USR90137.1"/>
    </source>
</evidence>
<evidence type="ECO:0000259" key="1">
    <source>
        <dbReference type="PROSITE" id="PS51186"/>
    </source>
</evidence>
<evidence type="ECO:0000313" key="3">
    <source>
        <dbReference type="Proteomes" id="UP001056708"/>
    </source>
</evidence>
<dbReference type="RefSeq" id="WP_252661926.1">
    <property type="nucleotide sequence ID" value="NZ_CP098611.1"/>
</dbReference>
<dbReference type="InterPro" id="IPR051531">
    <property type="entry name" value="N-acetyltransferase"/>
</dbReference>
<feature type="domain" description="N-acetyltransferase" evidence="1">
    <location>
        <begin position="27"/>
        <end position="197"/>
    </location>
</feature>
<dbReference type="Proteomes" id="UP001056708">
    <property type="component" value="Chromosome"/>
</dbReference>
<dbReference type="Gene3D" id="3.40.630.30">
    <property type="match status" value="1"/>
</dbReference>
<gene>
    <name evidence="2" type="ORF">NEA10_14960</name>
</gene>
<dbReference type="EMBL" id="CP098611">
    <property type="protein sequence ID" value="USR90137.1"/>
    <property type="molecule type" value="Genomic_DNA"/>
</dbReference>
<dbReference type="PANTHER" id="PTHR43792:SF1">
    <property type="entry name" value="N-ACETYLTRANSFERASE DOMAIN-CONTAINING PROTEIN"/>
    <property type="match status" value="1"/>
</dbReference>
<dbReference type="Pfam" id="PF13302">
    <property type="entry name" value="Acetyltransf_3"/>
    <property type="match status" value="1"/>
</dbReference>
<sequence>MTLSSVRPCPDDFNPCASMFPLKTRRTLLKPFTHNDLPHLSQLYSKPEVMQFLGGVKSESQTREILQDYISQGETPICPLAIFTHDGQFIGRSGLRCSCSPEVLQLYRPNGEIIPHRLNRLIQVGYVIDVPFQKQGLATEVTKTVLQWGLQQLQLPQIVALIHPDNYGSVRIARDKSGMNLEGCFLWNGLPWQFFRRS</sequence>
<reference evidence="2" key="1">
    <citation type="submission" date="2022-06" db="EMBL/GenBank/DDBJ databases">
        <title>Genome sequence of Phormidium yuhuli AB48 isolated from an industrial photobioreactor environment.</title>
        <authorList>
            <person name="Qiu Y."/>
            <person name="Noonan A.J.C."/>
            <person name="Dofher K."/>
            <person name="Koch M."/>
            <person name="Kieft B."/>
            <person name="Lin X."/>
            <person name="Ziels R.M."/>
            <person name="Hallam S.J."/>
        </authorList>
    </citation>
    <scope>NUCLEOTIDE SEQUENCE</scope>
    <source>
        <strain evidence="2">AB48</strain>
    </source>
</reference>
<name>A0ABY5ALV5_9CYAN</name>
<dbReference type="InterPro" id="IPR016181">
    <property type="entry name" value="Acyl_CoA_acyltransferase"/>
</dbReference>
<accession>A0ABY5ALV5</accession>